<keyword evidence="4" id="KW-1185">Reference proteome</keyword>
<dbReference type="GO" id="GO:0031261">
    <property type="term" value="C:DNA replication preinitiation complex"/>
    <property type="evidence" value="ECO:0007669"/>
    <property type="project" value="TreeGrafter"/>
</dbReference>
<name>A0A376B8C7_9ASCO</name>
<sequence>MTVKLKILQSFNLTSKSFLLVAKYTISKLKLHRDQILILSSESVLPCNISDDITIKYLVQEIETDKIYVLESLTNKVVILYQLPKDFIDKLDNKESKENSSKNVQDLSFNNDFLTVSNIPDILKKIKETNKPCSRERLGNTHDSVPILLNQVSFYKPRLLASNSHMNNGGNNSTRTGLIDPEKYLLEKYHEVLYSINLTFSHFIRHCLYRFKKLCKESCEDLTAATLKYKKILTSMLLSVNQFDKRHFNNGLLKNIDTADVHLIKLKNKILLSDWKIQDLNSFTDNNDNCEIISKLNSIFKIRELKLQILLTLELLLFTSLDSRFEKFQSVYKKNIQKRALHISKLSIKKRKKKENLKTESTKYGVKNDDMQISESTDLCEKLDIWLDKLIITESLITINYEITNPMEKRILDFFKGRMLVDTDEESTFGFLNKLLIPYYKKKLPHTTKFISKKVKGTTFKNSLTAPTSKDSLQKSNDNTTSIDGSTQLMINRSRSNSILSSTSGANSTDNNNRKVGSLFNAPFLNRKSSTLSDFISMEPNKKPQFKRTKSELYNLERRLTSIIGSTKESTNNNTLKSKKRKIMPTLYRESNKVPQEPDTEGFMKVNGKMVKLAKLSSHFSSFQRIGKKVKSNNSSNADLLESKTGICSTTEPKMNVVEVEATPLKKYNSTNQNILLSTQRVSESPLVEFASTRNSPLDQMISSCESKLKTPLQNLNENTEDDDSIGRNLMNVRRKLFK</sequence>
<gene>
    <name evidence="3" type="ORF">SCODWIG_02668</name>
</gene>
<feature type="domain" description="DNA replication regulator Sld3 C-terminal" evidence="2">
    <location>
        <begin position="285"/>
        <end position="710"/>
    </location>
</feature>
<dbReference type="PANTHER" id="PTHR28067">
    <property type="entry name" value="DNA REPLICATION REGULATOR SLD3"/>
    <property type="match status" value="1"/>
</dbReference>
<dbReference type="Proteomes" id="UP000262825">
    <property type="component" value="Unassembled WGS sequence"/>
</dbReference>
<dbReference type="InterPro" id="IPR042511">
    <property type="entry name" value="Sld3"/>
</dbReference>
<dbReference type="AlphaFoldDB" id="A0A376B8C7"/>
<evidence type="ECO:0000313" key="4">
    <source>
        <dbReference type="Proteomes" id="UP000262825"/>
    </source>
</evidence>
<reference evidence="4" key="1">
    <citation type="submission" date="2018-06" db="EMBL/GenBank/DDBJ databases">
        <authorList>
            <person name="Guldener U."/>
        </authorList>
    </citation>
    <scope>NUCLEOTIDE SEQUENCE [LARGE SCALE GENOMIC DNA]</scope>
    <source>
        <strain evidence="4">UTAD17</strain>
    </source>
</reference>
<organism evidence="3 4">
    <name type="scientific">Saccharomycodes ludwigii</name>
    <dbReference type="NCBI Taxonomy" id="36035"/>
    <lineage>
        <taxon>Eukaryota</taxon>
        <taxon>Fungi</taxon>
        <taxon>Dikarya</taxon>
        <taxon>Ascomycota</taxon>
        <taxon>Saccharomycotina</taxon>
        <taxon>Saccharomycetes</taxon>
        <taxon>Saccharomycodales</taxon>
        <taxon>Saccharomycodaceae</taxon>
        <taxon>Saccharomycodes</taxon>
    </lineage>
</organism>
<evidence type="ECO:0000259" key="2">
    <source>
        <dbReference type="Pfam" id="PF08639"/>
    </source>
</evidence>
<feature type="region of interest" description="Disordered" evidence="1">
    <location>
        <begin position="466"/>
        <end position="488"/>
    </location>
</feature>
<dbReference type="Gene3D" id="1.20.58.2130">
    <property type="match status" value="2"/>
</dbReference>
<dbReference type="GO" id="GO:0006270">
    <property type="term" value="P:DNA replication initiation"/>
    <property type="evidence" value="ECO:0007669"/>
    <property type="project" value="InterPro"/>
</dbReference>
<proteinExistence type="predicted"/>
<evidence type="ECO:0000313" key="3">
    <source>
        <dbReference type="EMBL" id="SSD60907.1"/>
    </source>
</evidence>
<evidence type="ECO:0000256" key="1">
    <source>
        <dbReference type="SAM" id="MobiDB-lite"/>
    </source>
</evidence>
<dbReference type="EMBL" id="UFAJ01000494">
    <property type="protein sequence ID" value="SSD60907.1"/>
    <property type="molecule type" value="Genomic_DNA"/>
</dbReference>
<protein>
    <recommendedName>
        <fullName evidence="2">DNA replication regulator Sld3 C-terminal domain-containing protein</fullName>
    </recommendedName>
</protein>
<accession>A0A376B8C7</accession>
<feature type="domain" description="DNA replication regulator Sld3 C-terminal" evidence="2">
    <location>
        <begin position="180"/>
        <end position="260"/>
    </location>
</feature>
<dbReference type="InterPro" id="IPR013948">
    <property type="entry name" value="DNA_replication_reg_Sld3_C"/>
</dbReference>
<dbReference type="PANTHER" id="PTHR28067:SF1">
    <property type="entry name" value="DNA REPLICATION REGULATOR SLD3"/>
    <property type="match status" value="1"/>
</dbReference>
<dbReference type="Pfam" id="PF08639">
    <property type="entry name" value="Sld3_STD"/>
    <property type="match status" value="2"/>
</dbReference>
<dbReference type="VEuPathDB" id="FungiDB:SCODWIG_02668"/>